<dbReference type="Proteomes" id="UP001381693">
    <property type="component" value="Unassembled WGS sequence"/>
</dbReference>
<gene>
    <name evidence="2" type="ORF">SK128_005312</name>
</gene>
<feature type="region of interest" description="Disordered" evidence="1">
    <location>
        <begin position="1"/>
        <end position="24"/>
    </location>
</feature>
<protein>
    <submittedName>
        <fullName evidence="2">Uncharacterized protein</fullName>
    </submittedName>
</protein>
<organism evidence="2 3">
    <name type="scientific">Halocaridina rubra</name>
    <name type="common">Hawaiian red shrimp</name>
    <dbReference type="NCBI Taxonomy" id="373956"/>
    <lineage>
        <taxon>Eukaryota</taxon>
        <taxon>Metazoa</taxon>
        <taxon>Ecdysozoa</taxon>
        <taxon>Arthropoda</taxon>
        <taxon>Crustacea</taxon>
        <taxon>Multicrustacea</taxon>
        <taxon>Malacostraca</taxon>
        <taxon>Eumalacostraca</taxon>
        <taxon>Eucarida</taxon>
        <taxon>Decapoda</taxon>
        <taxon>Pleocyemata</taxon>
        <taxon>Caridea</taxon>
        <taxon>Atyoidea</taxon>
        <taxon>Atyidae</taxon>
        <taxon>Halocaridina</taxon>
    </lineage>
</organism>
<reference evidence="2 3" key="1">
    <citation type="submission" date="2023-11" db="EMBL/GenBank/DDBJ databases">
        <title>Halocaridina rubra genome assembly.</title>
        <authorList>
            <person name="Smith C."/>
        </authorList>
    </citation>
    <scope>NUCLEOTIDE SEQUENCE [LARGE SCALE GENOMIC DNA]</scope>
    <source>
        <strain evidence="2">EP-1</strain>
        <tissue evidence="2">Whole</tissue>
    </source>
</reference>
<sequence>MSLNTNDGKKTPQQKQVQIQKEDIQTREKRLPRILHEYLTDDIDNCVANGTHQTFIHHCHRVSHIPLLVTYHKAIASPESTQWRETMDEEIFFVLRSEHIDVRYQVIRDEVHIGFANLFHIPVKENPTDMFTNPVSKGKLE</sequence>
<evidence type="ECO:0000313" key="2">
    <source>
        <dbReference type="EMBL" id="KAK7018011.1"/>
    </source>
</evidence>
<dbReference type="EMBL" id="JAXCGZ010023050">
    <property type="protein sequence ID" value="KAK7018011.1"/>
    <property type="molecule type" value="Genomic_DNA"/>
</dbReference>
<feature type="compositionally biased region" description="Polar residues" evidence="1">
    <location>
        <begin position="1"/>
        <end position="19"/>
    </location>
</feature>
<accession>A0AAN8ZT51</accession>
<evidence type="ECO:0000256" key="1">
    <source>
        <dbReference type="SAM" id="MobiDB-lite"/>
    </source>
</evidence>
<evidence type="ECO:0000313" key="3">
    <source>
        <dbReference type="Proteomes" id="UP001381693"/>
    </source>
</evidence>
<proteinExistence type="predicted"/>
<keyword evidence="3" id="KW-1185">Reference proteome</keyword>
<dbReference type="AlphaFoldDB" id="A0AAN8ZT51"/>
<comment type="caution">
    <text evidence="2">The sequence shown here is derived from an EMBL/GenBank/DDBJ whole genome shotgun (WGS) entry which is preliminary data.</text>
</comment>
<name>A0AAN8ZT51_HALRR</name>